<organism evidence="1 2">
    <name type="scientific">Tanacetum coccineum</name>
    <dbReference type="NCBI Taxonomy" id="301880"/>
    <lineage>
        <taxon>Eukaryota</taxon>
        <taxon>Viridiplantae</taxon>
        <taxon>Streptophyta</taxon>
        <taxon>Embryophyta</taxon>
        <taxon>Tracheophyta</taxon>
        <taxon>Spermatophyta</taxon>
        <taxon>Magnoliopsida</taxon>
        <taxon>eudicotyledons</taxon>
        <taxon>Gunneridae</taxon>
        <taxon>Pentapetalae</taxon>
        <taxon>asterids</taxon>
        <taxon>campanulids</taxon>
        <taxon>Asterales</taxon>
        <taxon>Asteraceae</taxon>
        <taxon>Asteroideae</taxon>
        <taxon>Anthemideae</taxon>
        <taxon>Anthemidinae</taxon>
        <taxon>Tanacetum</taxon>
    </lineage>
</organism>
<evidence type="ECO:0000313" key="1">
    <source>
        <dbReference type="EMBL" id="GJS96620.1"/>
    </source>
</evidence>
<dbReference type="EMBL" id="BQNB010011900">
    <property type="protein sequence ID" value="GJS96620.1"/>
    <property type="molecule type" value="Genomic_DNA"/>
</dbReference>
<keyword evidence="2" id="KW-1185">Reference proteome</keyword>
<dbReference type="Proteomes" id="UP001151760">
    <property type="component" value="Unassembled WGS sequence"/>
</dbReference>
<gene>
    <name evidence="1" type="ORF">Tco_0803588</name>
</gene>
<name>A0ABQ5A2X1_9ASTR</name>
<sequence>MGEVRNVRIQIGSQAYLANFLVLDITVDRELPLLLGRPFLRTCGTLIDMGKGTMTIDYGVIKQTYYLKPRAKSYFHNFDMDEDEDWLGFFEVGRDEDGNPKYGLVDPSFLDIEDEMERALAMEAYFNPFKNIIVFKKLIDFLGSLPVQLKNMDWCSEGHGVYKKMEGDGIWHAKFDISTPSERKFTRGFKTKATKRKLSGKFTSEEILKFDHFLN</sequence>
<evidence type="ECO:0000313" key="2">
    <source>
        <dbReference type="Proteomes" id="UP001151760"/>
    </source>
</evidence>
<reference evidence="1" key="2">
    <citation type="submission" date="2022-01" db="EMBL/GenBank/DDBJ databases">
        <authorList>
            <person name="Yamashiro T."/>
            <person name="Shiraishi A."/>
            <person name="Satake H."/>
            <person name="Nakayama K."/>
        </authorList>
    </citation>
    <scope>NUCLEOTIDE SEQUENCE</scope>
</reference>
<protein>
    <submittedName>
        <fullName evidence="1">Ribonuclease H-like domain-containing protein</fullName>
    </submittedName>
</protein>
<dbReference type="InterPro" id="IPR021109">
    <property type="entry name" value="Peptidase_aspartic_dom_sf"/>
</dbReference>
<comment type="caution">
    <text evidence="1">The sequence shown here is derived from an EMBL/GenBank/DDBJ whole genome shotgun (WGS) entry which is preliminary data.</text>
</comment>
<dbReference type="Gene3D" id="2.40.70.10">
    <property type="entry name" value="Acid Proteases"/>
    <property type="match status" value="1"/>
</dbReference>
<proteinExistence type="predicted"/>
<reference evidence="1" key="1">
    <citation type="journal article" date="2022" name="Int. J. Mol. Sci.">
        <title>Draft Genome of Tanacetum Coccineum: Genomic Comparison of Closely Related Tanacetum-Family Plants.</title>
        <authorList>
            <person name="Yamashiro T."/>
            <person name="Shiraishi A."/>
            <person name="Nakayama K."/>
            <person name="Satake H."/>
        </authorList>
    </citation>
    <scope>NUCLEOTIDE SEQUENCE</scope>
</reference>
<accession>A0ABQ5A2X1</accession>